<dbReference type="Gene3D" id="3.90.226.10">
    <property type="entry name" value="2-enoyl-CoA Hydratase, Chain A, domain 1"/>
    <property type="match status" value="1"/>
</dbReference>
<gene>
    <name evidence="3" type="ORF">C8N29_11821</name>
</gene>
<name>A0A2T5IUF1_9GAMM</name>
<reference evidence="3 4" key="1">
    <citation type="submission" date="2018-04" db="EMBL/GenBank/DDBJ databases">
        <title>Genomic Encyclopedia of Archaeal and Bacterial Type Strains, Phase II (KMG-II): from individual species to whole genera.</title>
        <authorList>
            <person name="Goeker M."/>
        </authorList>
    </citation>
    <scope>NUCLEOTIDE SEQUENCE [LARGE SCALE GENOMIC DNA]</scope>
    <source>
        <strain evidence="3 4">DSM 5822</strain>
    </source>
</reference>
<comment type="similarity">
    <text evidence="1 2">Belongs to the enoyl-CoA hydratase/isomerase family.</text>
</comment>
<dbReference type="InterPro" id="IPR029045">
    <property type="entry name" value="ClpP/crotonase-like_dom_sf"/>
</dbReference>
<dbReference type="InterPro" id="IPR018376">
    <property type="entry name" value="Enoyl-CoA_hyd/isom_CS"/>
</dbReference>
<dbReference type="CDD" id="cd06558">
    <property type="entry name" value="crotonase-like"/>
    <property type="match status" value="1"/>
</dbReference>
<dbReference type="InterPro" id="IPR045002">
    <property type="entry name" value="Ech1-like"/>
</dbReference>
<evidence type="ECO:0000313" key="4">
    <source>
        <dbReference type="Proteomes" id="UP000244223"/>
    </source>
</evidence>
<dbReference type="InterPro" id="IPR001753">
    <property type="entry name" value="Enoyl-CoA_hydra/iso"/>
</dbReference>
<dbReference type="GO" id="GO:0016853">
    <property type="term" value="F:isomerase activity"/>
    <property type="evidence" value="ECO:0007669"/>
    <property type="project" value="InterPro"/>
</dbReference>
<dbReference type="PANTHER" id="PTHR43149">
    <property type="entry name" value="ENOYL-COA HYDRATASE"/>
    <property type="match status" value="1"/>
</dbReference>
<dbReference type="NCBIfam" id="NF005699">
    <property type="entry name" value="PRK07509.1"/>
    <property type="match status" value="1"/>
</dbReference>
<organism evidence="3 4">
    <name type="scientific">Agitococcus lubricus</name>
    <dbReference type="NCBI Taxonomy" id="1077255"/>
    <lineage>
        <taxon>Bacteria</taxon>
        <taxon>Pseudomonadati</taxon>
        <taxon>Pseudomonadota</taxon>
        <taxon>Gammaproteobacteria</taxon>
        <taxon>Moraxellales</taxon>
        <taxon>Moraxellaceae</taxon>
        <taxon>Agitococcus</taxon>
    </lineage>
</organism>
<dbReference type="AlphaFoldDB" id="A0A2T5IUF1"/>
<dbReference type="Pfam" id="PF00378">
    <property type="entry name" value="ECH_1"/>
    <property type="match status" value="1"/>
</dbReference>
<evidence type="ECO:0000313" key="3">
    <source>
        <dbReference type="EMBL" id="PTQ87526.1"/>
    </source>
</evidence>
<comment type="caution">
    <text evidence="3">The sequence shown here is derived from an EMBL/GenBank/DDBJ whole genome shotgun (WGS) entry which is preliminary data.</text>
</comment>
<sequence>MSNLVQLINHPNNIIEVRLNRPDKRNAMSFALLRELLKIGEELKEQRDIRAVLLTGEGSSFSAGIDLTDLQSPKNAVTALWELSRPGPNLFQRVFLVWRDLPVPVIAAIHGHCFGAGMQLVLGADFRIATPDAQLAIMEARWGLVPDMAITATLRGLIGLDVAKELTMTARIISGTQAKSIGLISHVAEEPLNKALELAAEIATRSPDAVLAAKRVLNAMVSLPESDGLALEKRWQRRLLLGKNFKIAGKRAKTPEIDYVQREFD</sequence>
<protein>
    <submittedName>
        <fullName evidence="3">Enoyl-CoA hydratase/carnithine racemase</fullName>
    </submittedName>
</protein>
<accession>A0A2T5IUF1</accession>
<dbReference type="OrthoDB" id="9775794at2"/>
<proteinExistence type="inferred from homology"/>
<dbReference type="EMBL" id="QAON01000018">
    <property type="protein sequence ID" value="PTQ87526.1"/>
    <property type="molecule type" value="Genomic_DNA"/>
</dbReference>
<evidence type="ECO:0000256" key="1">
    <source>
        <dbReference type="ARBA" id="ARBA00005254"/>
    </source>
</evidence>
<dbReference type="RefSeq" id="WP_107866744.1">
    <property type="nucleotide sequence ID" value="NZ_QAON01000018.1"/>
</dbReference>
<dbReference type="SUPFAM" id="SSF52096">
    <property type="entry name" value="ClpP/crotonase"/>
    <property type="match status" value="1"/>
</dbReference>
<evidence type="ECO:0000256" key="2">
    <source>
        <dbReference type="RuleBase" id="RU003707"/>
    </source>
</evidence>
<dbReference type="PROSITE" id="PS00166">
    <property type="entry name" value="ENOYL_COA_HYDRATASE"/>
    <property type="match status" value="1"/>
</dbReference>
<dbReference type="PANTHER" id="PTHR43149:SF1">
    <property type="entry name" value="DELTA(3,5)-DELTA(2,4)-DIENOYL-COA ISOMERASE, MITOCHONDRIAL"/>
    <property type="match status" value="1"/>
</dbReference>
<keyword evidence="4" id="KW-1185">Reference proteome</keyword>
<dbReference type="Proteomes" id="UP000244223">
    <property type="component" value="Unassembled WGS sequence"/>
</dbReference>